<sequence>MSWFDATGFANLAKSALKEAQKTIDKALDIKEEEEEGTQNIEKTKISRISRTESADFFSEWSTNKSMSMNKSPLSAPETPAAPMAKQILNNSSLWGSFSGSFFENLPVQEENKNSRTEHDSPTRPTNFISNQPKKSTSFRSLSFDNPKEDSSKPEPTTSIMKKDDLDELVTTDTPDGDTIRQEIMNFPAVEVVLRKKEPRNYNNRLSAISSESDRRSSESCEVIGTTPDSEQMTSISASSSIARLRQSGSFESVEVLTSPSSVEVISSTDLYKDRYSSESISPVAEGDYADGIPELVEDEDEEISVAEDSYTSASESTHTLTAATVYHADTIKDLMLKSTSSLETSFTESRDVNTTVRSTITLPSTHNSTTQSSVYETTQIHEHSTDTNYSSIKSNEVLSELQNNNVGNQVIETVVINESLISDSECEGQGMSSCEEGTLMGSSGEETTIRVATTPSSDLKNMLEDAMTEQSPPPREHSPISSESRSDMVKVGSSGHTSGDELETTTSSDIEIISSPTPNGDSSTSRQSPARLLYRSNKGKMTLVLGSDINIPDIGRVISKVKGHQREPSETSSGSSEDSSEKDKLLKELAEMREILDIREIKLIDLSRRNVELQETNSNLTDQLEIHRKNQYDNISEEFTQRLAALEKKFQQAIRDKEIMKKKLENAKAVATASEEEVEKDQVIAELRAEGEKLSKQQLTLNNSIKKLRAAEKENQKTINTLKEQIEECNQEVERSKKALSAKEEVERLQIEAVHQLSRNNQRLENQVSNFQSQIDNLTSTVVTLQRDLSESKLRNNHLEEELRNLSASTEAEVRQRLEAEWEAVNEQRDSLEISITELREKLTLTE</sequence>
<protein>
    <recommendedName>
        <fullName evidence="4">TATA element modulatory factor 1 TATA binding domain-containing protein</fullName>
    </recommendedName>
</protein>
<dbReference type="GO" id="GO:0005783">
    <property type="term" value="C:endoplasmic reticulum"/>
    <property type="evidence" value="ECO:0007669"/>
    <property type="project" value="TreeGrafter"/>
</dbReference>
<dbReference type="InterPro" id="IPR052602">
    <property type="entry name" value="Growth_transcription_reg"/>
</dbReference>
<gene>
    <name evidence="3" type="ORF">g.25808</name>
</gene>
<feature type="compositionally biased region" description="Basic and acidic residues" evidence="2">
    <location>
        <begin position="475"/>
        <end position="489"/>
    </location>
</feature>
<organism evidence="3">
    <name type="scientific">Clastoptera arizonana</name>
    <name type="common">Arizona spittle bug</name>
    <dbReference type="NCBI Taxonomy" id="38151"/>
    <lineage>
        <taxon>Eukaryota</taxon>
        <taxon>Metazoa</taxon>
        <taxon>Ecdysozoa</taxon>
        <taxon>Arthropoda</taxon>
        <taxon>Hexapoda</taxon>
        <taxon>Insecta</taxon>
        <taxon>Pterygota</taxon>
        <taxon>Neoptera</taxon>
        <taxon>Paraneoptera</taxon>
        <taxon>Hemiptera</taxon>
        <taxon>Auchenorrhyncha</taxon>
        <taxon>Cercopoidea</taxon>
        <taxon>Clastopteridae</taxon>
        <taxon>Clastoptera</taxon>
    </lineage>
</organism>
<feature type="non-terminal residue" evidence="3">
    <location>
        <position position="848"/>
    </location>
</feature>
<dbReference type="PANTHER" id="PTHR46515:SF1">
    <property type="entry name" value="TATA ELEMENT MODULATORY FACTOR"/>
    <property type="match status" value="1"/>
</dbReference>
<evidence type="ECO:0008006" key="4">
    <source>
        <dbReference type="Google" id="ProtNLM"/>
    </source>
</evidence>
<feature type="coiled-coil region" evidence="1">
    <location>
        <begin position="604"/>
        <end position="843"/>
    </location>
</feature>
<evidence type="ECO:0000313" key="3">
    <source>
        <dbReference type="EMBL" id="JAS18474.1"/>
    </source>
</evidence>
<dbReference type="Pfam" id="PF12329">
    <property type="entry name" value="TMF_DNA_bd"/>
    <property type="match status" value="1"/>
</dbReference>
<feature type="region of interest" description="Disordered" evidence="2">
    <location>
        <begin position="561"/>
        <end position="584"/>
    </location>
</feature>
<feature type="region of interest" description="Disordered" evidence="2">
    <location>
        <begin position="466"/>
        <end position="529"/>
    </location>
</feature>
<feature type="compositionally biased region" description="Polar residues" evidence="2">
    <location>
        <begin position="123"/>
        <end position="144"/>
    </location>
</feature>
<keyword evidence="1" id="KW-0175">Coiled coil</keyword>
<reference evidence="3" key="1">
    <citation type="submission" date="2015-12" db="EMBL/GenBank/DDBJ databases">
        <title>De novo transcriptome assembly of four potential Pierce s Disease insect vectors from Arizona vineyards.</title>
        <authorList>
            <person name="Tassone E.E."/>
        </authorList>
    </citation>
    <scope>NUCLEOTIDE SEQUENCE</scope>
</reference>
<feature type="region of interest" description="Disordered" evidence="2">
    <location>
        <begin position="428"/>
        <end position="447"/>
    </location>
</feature>
<dbReference type="PANTHER" id="PTHR46515">
    <property type="entry name" value="TATA ELEMENT MODULATORY FACTOR TMF1"/>
    <property type="match status" value="1"/>
</dbReference>
<dbReference type="EMBL" id="GEDC01018824">
    <property type="protein sequence ID" value="JAS18474.1"/>
    <property type="molecule type" value="Transcribed_RNA"/>
</dbReference>
<accession>A0A1B6CYI5</accession>
<feature type="compositionally biased region" description="Basic and acidic residues" evidence="2">
    <location>
        <begin position="110"/>
        <end position="122"/>
    </location>
</feature>
<feature type="region of interest" description="Disordered" evidence="2">
    <location>
        <begin position="206"/>
        <end position="234"/>
    </location>
</feature>
<feature type="compositionally biased region" description="Polar residues" evidence="2">
    <location>
        <begin position="520"/>
        <end position="529"/>
    </location>
</feature>
<name>A0A1B6CYI5_9HEMI</name>
<dbReference type="InterPro" id="IPR022092">
    <property type="entry name" value="TMF_DNA-bd"/>
</dbReference>
<proteinExistence type="predicted"/>
<dbReference type="GO" id="GO:0005794">
    <property type="term" value="C:Golgi apparatus"/>
    <property type="evidence" value="ECO:0007669"/>
    <property type="project" value="TreeGrafter"/>
</dbReference>
<feature type="region of interest" description="Disordered" evidence="2">
    <location>
        <begin position="110"/>
        <end position="179"/>
    </location>
</feature>
<evidence type="ECO:0000256" key="1">
    <source>
        <dbReference type="SAM" id="Coils"/>
    </source>
</evidence>
<evidence type="ECO:0000256" key="2">
    <source>
        <dbReference type="SAM" id="MobiDB-lite"/>
    </source>
</evidence>
<dbReference type="AlphaFoldDB" id="A0A1B6CYI5"/>
<feature type="compositionally biased region" description="Low complexity" evidence="2">
    <location>
        <begin position="505"/>
        <end position="519"/>
    </location>
</feature>